<proteinExistence type="predicted"/>
<protein>
    <submittedName>
        <fullName evidence="1">Uncharacterized protein</fullName>
    </submittedName>
</protein>
<evidence type="ECO:0000313" key="1">
    <source>
        <dbReference type="EnsemblPlants" id="EMT26709"/>
    </source>
</evidence>
<reference evidence="1" key="1">
    <citation type="submission" date="2015-06" db="UniProtKB">
        <authorList>
            <consortium name="EnsemblPlants"/>
        </authorList>
    </citation>
    <scope>IDENTIFICATION</scope>
</reference>
<name>M8BXM5_AEGTA</name>
<organism evidence="1">
    <name type="scientific">Aegilops tauschii</name>
    <name type="common">Tausch's goatgrass</name>
    <name type="synonym">Aegilops squarrosa</name>
    <dbReference type="NCBI Taxonomy" id="37682"/>
    <lineage>
        <taxon>Eukaryota</taxon>
        <taxon>Viridiplantae</taxon>
        <taxon>Streptophyta</taxon>
        <taxon>Embryophyta</taxon>
        <taxon>Tracheophyta</taxon>
        <taxon>Spermatophyta</taxon>
        <taxon>Magnoliopsida</taxon>
        <taxon>Liliopsida</taxon>
        <taxon>Poales</taxon>
        <taxon>Poaceae</taxon>
        <taxon>BOP clade</taxon>
        <taxon>Pooideae</taxon>
        <taxon>Triticodae</taxon>
        <taxon>Triticeae</taxon>
        <taxon>Triticinae</taxon>
        <taxon>Aegilops</taxon>
    </lineage>
</organism>
<dbReference type="EnsemblPlants" id="EMT26709">
    <property type="protein sequence ID" value="EMT26709"/>
    <property type="gene ID" value="F775_43605"/>
</dbReference>
<dbReference type="AlphaFoldDB" id="M8BXM5"/>
<sequence>MAESAAVTCKRGLLLHNHQRQWRSCSGEAMTFLGLPHFWAGPLEGKSQIVVPASDKFI</sequence>
<accession>M8BXM5</accession>